<dbReference type="Pfam" id="PF04116">
    <property type="entry name" value="FA_hydroxylase"/>
    <property type="match status" value="1"/>
</dbReference>
<dbReference type="AlphaFoldDB" id="A0A6H5IE81"/>
<name>A0A6H5IE81_9HYME</name>
<dbReference type="GO" id="GO:0008610">
    <property type="term" value="P:lipid biosynthetic process"/>
    <property type="evidence" value="ECO:0007669"/>
    <property type="project" value="InterPro"/>
</dbReference>
<evidence type="ECO:0000259" key="6">
    <source>
        <dbReference type="Pfam" id="PF04116"/>
    </source>
</evidence>
<keyword evidence="2 5" id="KW-0812">Transmembrane</keyword>
<feature type="transmembrane region" description="Helical" evidence="5">
    <location>
        <begin position="83"/>
        <end position="103"/>
    </location>
</feature>
<keyword evidence="8" id="KW-1185">Reference proteome</keyword>
<dbReference type="GO" id="GO:0016020">
    <property type="term" value="C:membrane"/>
    <property type="evidence" value="ECO:0007669"/>
    <property type="project" value="UniProtKB-SubCell"/>
</dbReference>
<protein>
    <recommendedName>
        <fullName evidence="6">Fatty acid hydroxylase domain-containing protein</fullName>
    </recommendedName>
</protein>
<feature type="transmembrane region" description="Helical" evidence="5">
    <location>
        <begin position="30"/>
        <end position="62"/>
    </location>
</feature>
<keyword evidence="4 5" id="KW-0472">Membrane</keyword>
<sequence length="305" mass="35385">MHRCWMFAGDYLQAQWNRLIDTFGDDPALYWIYGTTLLAFVTYWFVGGLFLIVDLTGFPSFIRRYKIQPGVNEPVAKIRILPVLFQVLFNQIVVGLPLAYGFYRLVVWRQVPELRQLPSFRTAFGQLLTMIVIEEIGFYYSHRLLHHPSIYRFVHKRHHEWQAPIAIVSIYCHPLEHVLSNLLPIVSGILIVGAHVFVAKIWIFIAIVNTLNSHSGYHLPFAMSPEMHDFHHLKFTECYGILGALDFIHGTDRLFRQTKAYQRNIISFNLKPLRELISDRDQDLLEGETCSASDSVLPKVPKTFL</sequence>
<evidence type="ECO:0000256" key="5">
    <source>
        <dbReference type="SAM" id="Phobius"/>
    </source>
</evidence>
<dbReference type="InterPro" id="IPR050307">
    <property type="entry name" value="Sterol_Desaturase_Related"/>
</dbReference>
<evidence type="ECO:0000313" key="7">
    <source>
        <dbReference type="EMBL" id="CAB0034836.1"/>
    </source>
</evidence>
<reference evidence="7 8" key="1">
    <citation type="submission" date="2020-02" db="EMBL/GenBank/DDBJ databases">
        <authorList>
            <person name="Ferguson B K."/>
        </authorList>
    </citation>
    <scope>NUCLEOTIDE SEQUENCE [LARGE SCALE GENOMIC DNA]</scope>
</reference>
<dbReference type="PANTHER" id="PTHR11863">
    <property type="entry name" value="STEROL DESATURASE"/>
    <property type="match status" value="1"/>
</dbReference>
<evidence type="ECO:0000256" key="1">
    <source>
        <dbReference type="ARBA" id="ARBA00004370"/>
    </source>
</evidence>
<dbReference type="InterPro" id="IPR006694">
    <property type="entry name" value="Fatty_acid_hydroxylase"/>
</dbReference>
<keyword evidence="3 5" id="KW-1133">Transmembrane helix</keyword>
<organism evidence="7 8">
    <name type="scientific">Trichogramma brassicae</name>
    <dbReference type="NCBI Taxonomy" id="86971"/>
    <lineage>
        <taxon>Eukaryota</taxon>
        <taxon>Metazoa</taxon>
        <taxon>Ecdysozoa</taxon>
        <taxon>Arthropoda</taxon>
        <taxon>Hexapoda</taxon>
        <taxon>Insecta</taxon>
        <taxon>Pterygota</taxon>
        <taxon>Neoptera</taxon>
        <taxon>Endopterygota</taxon>
        <taxon>Hymenoptera</taxon>
        <taxon>Apocrita</taxon>
        <taxon>Proctotrupomorpha</taxon>
        <taxon>Chalcidoidea</taxon>
        <taxon>Trichogrammatidae</taxon>
        <taxon>Trichogramma</taxon>
    </lineage>
</organism>
<gene>
    <name evidence="7" type="ORF">TBRA_LOCUS6734</name>
</gene>
<dbReference type="GO" id="GO:0016491">
    <property type="term" value="F:oxidoreductase activity"/>
    <property type="evidence" value="ECO:0007669"/>
    <property type="project" value="InterPro"/>
</dbReference>
<dbReference type="Proteomes" id="UP000479190">
    <property type="component" value="Unassembled WGS sequence"/>
</dbReference>
<evidence type="ECO:0000256" key="3">
    <source>
        <dbReference type="ARBA" id="ARBA00022989"/>
    </source>
</evidence>
<evidence type="ECO:0000256" key="4">
    <source>
        <dbReference type="ARBA" id="ARBA00023136"/>
    </source>
</evidence>
<dbReference type="OrthoDB" id="408954at2759"/>
<dbReference type="EMBL" id="CADCXV010000761">
    <property type="protein sequence ID" value="CAB0034836.1"/>
    <property type="molecule type" value="Genomic_DNA"/>
</dbReference>
<evidence type="ECO:0000256" key="2">
    <source>
        <dbReference type="ARBA" id="ARBA00022692"/>
    </source>
</evidence>
<accession>A0A6H5IE81</accession>
<feature type="domain" description="Fatty acid hydroxylase" evidence="6">
    <location>
        <begin position="128"/>
        <end position="251"/>
    </location>
</feature>
<proteinExistence type="predicted"/>
<comment type="subcellular location">
    <subcellularLocation>
        <location evidence="1">Membrane</location>
    </subcellularLocation>
</comment>
<evidence type="ECO:0000313" key="8">
    <source>
        <dbReference type="Proteomes" id="UP000479190"/>
    </source>
</evidence>
<dbReference type="GO" id="GO:0005506">
    <property type="term" value="F:iron ion binding"/>
    <property type="evidence" value="ECO:0007669"/>
    <property type="project" value="InterPro"/>
</dbReference>
<feature type="transmembrane region" description="Helical" evidence="5">
    <location>
        <begin position="185"/>
        <end position="208"/>
    </location>
</feature>